<dbReference type="Pfam" id="PF02854">
    <property type="entry name" value="MIF4G"/>
    <property type="match status" value="1"/>
</dbReference>
<dbReference type="PANTHER" id="PTHR12839:SF7">
    <property type="entry name" value="REGULATOR OF NONSENSE TRANSCRIPTS 2"/>
    <property type="match status" value="1"/>
</dbReference>
<evidence type="ECO:0000256" key="2">
    <source>
        <dbReference type="ARBA" id="ARBA00022490"/>
    </source>
</evidence>
<evidence type="ECO:0000256" key="3">
    <source>
        <dbReference type="SAM" id="MobiDB-lite"/>
    </source>
</evidence>
<protein>
    <recommendedName>
        <fullName evidence="4">MIF4G domain-containing protein</fullName>
    </recommendedName>
</protein>
<dbReference type="RefSeq" id="XP_022646850.1">
    <property type="nucleotide sequence ID" value="XM_022791115.1"/>
</dbReference>
<evidence type="ECO:0000313" key="6">
    <source>
        <dbReference type="Proteomes" id="UP000594260"/>
    </source>
</evidence>
<dbReference type="OrthoDB" id="27832at2759"/>
<dbReference type="GO" id="GO:0000184">
    <property type="term" value="P:nuclear-transcribed mRNA catabolic process, nonsense-mediated decay"/>
    <property type="evidence" value="ECO:0007669"/>
    <property type="project" value="InterPro"/>
</dbReference>
<feature type="domain" description="MIF4G" evidence="4">
    <location>
        <begin position="45"/>
        <end position="250"/>
    </location>
</feature>
<feature type="compositionally biased region" description="Gly residues" evidence="3">
    <location>
        <begin position="498"/>
        <end position="507"/>
    </location>
</feature>
<evidence type="ECO:0000313" key="5">
    <source>
        <dbReference type="EnsemblMetazoa" id="XP_022646850"/>
    </source>
</evidence>
<reference evidence="5" key="1">
    <citation type="submission" date="2021-01" db="UniProtKB">
        <authorList>
            <consortium name="EnsemblMetazoa"/>
        </authorList>
    </citation>
    <scope>IDENTIFICATION</scope>
</reference>
<accession>A0A7M7J4S6</accession>
<dbReference type="InterPro" id="IPR003890">
    <property type="entry name" value="MIF4G-like_typ-3"/>
</dbReference>
<feature type="region of interest" description="Disordered" evidence="3">
    <location>
        <begin position="572"/>
        <end position="614"/>
    </location>
</feature>
<keyword evidence="2" id="KW-0963">Cytoplasm</keyword>
<proteinExistence type="predicted"/>
<dbReference type="Gene3D" id="1.25.40.180">
    <property type="match status" value="1"/>
</dbReference>
<feature type="compositionally biased region" description="Low complexity" evidence="3">
    <location>
        <begin position="473"/>
        <end position="497"/>
    </location>
</feature>
<evidence type="ECO:0000259" key="4">
    <source>
        <dbReference type="SMART" id="SM00543"/>
    </source>
</evidence>
<keyword evidence="6" id="KW-1185">Reference proteome</keyword>
<feature type="region of interest" description="Disordered" evidence="3">
    <location>
        <begin position="473"/>
        <end position="508"/>
    </location>
</feature>
<dbReference type="Pfam" id="PF04050">
    <property type="entry name" value="Upf2"/>
    <property type="match status" value="1"/>
</dbReference>
<feature type="compositionally biased region" description="Basic and acidic residues" evidence="3">
    <location>
        <begin position="584"/>
        <end position="594"/>
    </location>
</feature>
<dbReference type="GO" id="GO:0005737">
    <property type="term" value="C:cytoplasm"/>
    <property type="evidence" value="ECO:0007669"/>
    <property type="project" value="UniProtKB-SubCell"/>
</dbReference>
<dbReference type="EnsemblMetazoa" id="XM_022791115">
    <property type="protein sequence ID" value="XP_022646850"/>
    <property type="gene ID" value="LOC111244248"/>
</dbReference>
<dbReference type="Proteomes" id="UP000594260">
    <property type="component" value="Unplaced"/>
</dbReference>
<dbReference type="KEGG" id="vde:111244248"/>
<name>A0A7M7J4S6_VARDE</name>
<organism evidence="5 6">
    <name type="scientific">Varroa destructor</name>
    <name type="common">Honeybee mite</name>
    <dbReference type="NCBI Taxonomy" id="109461"/>
    <lineage>
        <taxon>Eukaryota</taxon>
        <taxon>Metazoa</taxon>
        <taxon>Ecdysozoa</taxon>
        <taxon>Arthropoda</taxon>
        <taxon>Chelicerata</taxon>
        <taxon>Arachnida</taxon>
        <taxon>Acari</taxon>
        <taxon>Parasitiformes</taxon>
        <taxon>Mesostigmata</taxon>
        <taxon>Gamasina</taxon>
        <taxon>Dermanyssoidea</taxon>
        <taxon>Varroidae</taxon>
        <taxon>Varroa</taxon>
    </lineage>
</organism>
<dbReference type="OMA" id="GKSHANE"/>
<sequence length="614" mass="68137">MLRKRTVQNLDPRHQLMVDNACAVVTSIAAPRPPARVVQKTPIERYIRKLLYQELYKGTVDKVVRQLRKLDWSLGSPHLHMAIRLLSNAHEVRYFNIRFLAHVVATLATYQDGVGPRVVDAVLEEIRLGMEVIDPKYNQRRVAAVHYLGELYNYSMTESALIFTVLYSLITFGAGTPLDPPENVFRLKLVCCLLDTCAVYFDTGSAKKRLDSYLHFVLLYFWKKKEDFGENFPVTVELHLRESIHPLRPKFQWPKSLEAAHAAVNKLLNQAITAKAEKDAKNASIKNGGSRNQLTGQSVTVENGTAALISGVASGLTPAAEDSEGMSDGAEEDGEDEGDEDDDEEEEEDDDDDETESDELRDEPEEEVEPDEFQREFEAEFEEMVYESMAQRSQDRSQQPQVKEIMVPQLSSQQLQLQKTGCSSSQLLGTGTFSTSGITPPSGLLSLSAGATADESLSDNNVTNHATISGYNANNSTANDVSSNNNSNGNSNIPNAGSSGGSAGIGPGAATTGGATNFVIMMRSQNNRNKPLLRQIQLEDSDELAKKIALTQKREREEKQRMKQLTLNMNMRQEEESWNDDAPDEHLIGPERKFVHPKGAPDADLIFGSSSRRR</sequence>
<evidence type="ECO:0000256" key="1">
    <source>
        <dbReference type="ARBA" id="ARBA00004496"/>
    </source>
</evidence>
<dbReference type="InterPro" id="IPR007193">
    <property type="entry name" value="Upf2/Nmd2_C"/>
</dbReference>
<comment type="subcellular location">
    <subcellularLocation>
        <location evidence="1">Cytoplasm</location>
    </subcellularLocation>
</comment>
<feature type="region of interest" description="Disordered" evidence="3">
    <location>
        <begin position="317"/>
        <end position="373"/>
    </location>
</feature>
<dbReference type="SUPFAM" id="SSF48371">
    <property type="entry name" value="ARM repeat"/>
    <property type="match status" value="1"/>
</dbReference>
<dbReference type="GeneID" id="111244248"/>
<dbReference type="GO" id="GO:0003723">
    <property type="term" value="F:RNA binding"/>
    <property type="evidence" value="ECO:0007669"/>
    <property type="project" value="InterPro"/>
</dbReference>
<dbReference type="InterPro" id="IPR016024">
    <property type="entry name" value="ARM-type_fold"/>
</dbReference>
<dbReference type="InterPro" id="IPR039762">
    <property type="entry name" value="Nmd2/UPF2"/>
</dbReference>
<dbReference type="SMART" id="SM00543">
    <property type="entry name" value="MIF4G"/>
    <property type="match status" value="1"/>
</dbReference>
<dbReference type="InParanoid" id="A0A7M7J4S6"/>
<dbReference type="AlphaFoldDB" id="A0A7M7J4S6"/>
<feature type="compositionally biased region" description="Acidic residues" evidence="3">
    <location>
        <begin position="321"/>
        <end position="371"/>
    </location>
</feature>
<dbReference type="PANTHER" id="PTHR12839">
    <property type="entry name" value="NONSENSE-MEDIATED MRNA DECAY PROTEIN 2 UP-FRAMESHIFT SUPPRESSOR 2"/>
    <property type="match status" value="1"/>
</dbReference>
<dbReference type="GO" id="GO:0035145">
    <property type="term" value="C:exon-exon junction complex"/>
    <property type="evidence" value="ECO:0007669"/>
    <property type="project" value="TreeGrafter"/>
</dbReference>